<dbReference type="RefSeq" id="WP_184452406.1">
    <property type="nucleotide sequence ID" value="NZ_JACHMK010000001.1"/>
</dbReference>
<keyword evidence="1" id="KW-0805">Transcription regulation</keyword>
<name>A0A923E207_9ACTO</name>
<dbReference type="PROSITE" id="PS50977">
    <property type="entry name" value="HTH_TETR_2"/>
    <property type="match status" value="1"/>
</dbReference>
<dbReference type="SUPFAM" id="SSF46689">
    <property type="entry name" value="Homeodomain-like"/>
    <property type="match status" value="1"/>
</dbReference>
<dbReference type="PANTHER" id="PTHR30055:SF234">
    <property type="entry name" value="HTH-TYPE TRANSCRIPTIONAL REGULATOR BETI"/>
    <property type="match status" value="1"/>
</dbReference>
<evidence type="ECO:0000313" key="6">
    <source>
        <dbReference type="EMBL" id="MBB6334511.1"/>
    </source>
</evidence>
<gene>
    <name evidence="6" type="ORF">HD592_001076</name>
</gene>
<dbReference type="Gene3D" id="1.10.357.10">
    <property type="entry name" value="Tetracycline Repressor, domain 2"/>
    <property type="match status" value="1"/>
</dbReference>
<dbReference type="AlphaFoldDB" id="A0A923E207"/>
<proteinExistence type="predicted"/>
<keyword evidence="3" id="KW-0804">Transcription</keyword>
<evidence type="ECO:0000256" key="3">
    <source>
        <dbReference type="ARBA" id="ARBA00023163"/>
    </source>
</evidence>
<sequence>MSRTDRTPRRRLDPDARRSALLAAATAAFAAQPYDAVTLAAIAKDAGASPALLYRYFEGKDALYAAVLTQTFDRLAERHDAEIDALDDNTPARDAVARLIHVYLDAVKANPTALLGPRHSGGAEPAAAAHVRAQARTAGVDRLATVLAPATSRRHDIAILGALGFIEAAALTWVEDGCPESDRWPIVEAALGALEGALGDWAA</sequence>
<dbReference type="Pfam" id="PF00440">
    <property type="entry name" value="TetR_N"/>
    <property type="match status" value="1"/>
</dbReference>
<evidence type="ECO:0000259" key="5">
    <source>
        <dbReference type="PROSITE" id="PS50977"/>
    </source>
</evidence>
<reference evidence="6" key="1">
    <citation type="submission" date="2020-08" db="EMBL/GenBank/DDBJ databases">
        <title>Sequencing the genomes of 1000 actinobacteria strains.</title>
        <authorList>
            <person name="Klenk H.-P."/>
        </authorList>
    </citation>
    <scope>NUCLEOTIDE SEQUENCE</scope>
    <source>
        <strain evidence="6">DSM 10695</strain>
    </source>
</reference>
<dbReference type="GO" id="GO:0003700">
    <property type="term" value="F:DNA-binding transcription factor activity"/>
    <property type="evidence" value="ECO:0007669"/>
    <property type="project" value="TreeGrafter"/>
</dbReference>
<feature type="DNA-binding region" description="H-T-H motif" evidence="4">
    <location>
        <begin position="38"/>
        <end position="57"/>
    </location>
</feature>
<keyword evidence="2 4" id="KW-0238">DNA-binding</keyword>
<dbReference type="InterPro" id="IPR001647">
    <property type="entry name" value="HTH_TetR"/>
</dbReference>
<dbReference type="PRINTS" id="PR00455">
    <property type="entry name" value="HTHTETR"/>
</dbReference>
<protein>
    <submittedName>
        <fullName evidence="6">AcrR family transcriptional regulator</fullName>
    </submittedName>
</protein>
<evidence type="ECO:0000313" key="7">
    <source>
        <dbReference type="Proteomes" id="UP000617426"/>
    </source>
</evidence>
<evidence type="ECO:0000256" key="2">
    <source>
        <dbReference type="ARBA" id="ARBA00023125"/>
    </source>
</evidence>
<dbReference type="PANTHER" id="PTHR30055">
    <property type="entry name" value="HTH-TYPE TRANSCRIPTIONAL REGULATOR RUTR"/>
    <property type="match status" value="1"/>
</dbReference>
<evidence type="ECO:0000256" key="1">
    <source>
        <dbReference type="ARBA" id="ARBA00023015"/>
    </source>
</evidence>
<dbReference type="GO" id="GO:0000976">
    <property type="term" value="F:transcription cis-regulatory region binding"/>
    <property type="evidence" value="ECO:0007669"/>
    <property type="project" value="TreeGrafter"/>
</dbReference>
<organism evidence="6 7">
    <name type="scientific">Schaalia hyovaginalis</name>
    <dbReference type="NCBI Taxonomy" id="29316"/>
    <lineage>
        <taxon>Bacteria</taxon>
        <taxon>Bacillati</taxon>
        <taxon>Actinomycetota</taxon>
        <taxon>Actinomycetes</taxon>
        <taxon>Actinomycetales</taxon>
        <taxon>Actinomycetaceae</taxon>
        <taxon>Schaalia</taxon>
    </lineage>
</organism>
<dbReference type="EMBL" id="JACHMK010000001">
    <property type="protein sequence ID" value="MBB6334511.1"/>
    <property type="molecule type" value="Genomic_DNA"/>
</dbReference>
<comment type="caution">
    <text evidence="6">The sequence shown here is derived from an EMBL/GenBank/DDBJ whole genome shotgun (WGS) entry which is preliminary data.</text>
</comment>
<dbReference type="InterPro" id="IPR050109">
    <property type="entry name" value="HTH-type_TetR-like_transc_reg"/>
</dbReference>
<accession>A0A923E207</accession>
<keyword evidence="7" id="KW-1185">Reference proteome</keyword>
<feature type="domain" description="HTH tetR-type" evidence="5">
    <location>
        <begin position="15"/>
        <end position="75"/>
    </location>
</feature>
<dbReference type="InterPro" id="IPR009057">
    <property type="entry name" value="Homeodomain-like_sf"/>
</dbReference>
<dbReference type="Proteomes" id="UP000617426">
    <property type="component" value="Unassembled WGS sequence"/>
</dbReference>
<evidence type="ECO:0000256" key="4">
    <source>
        <dbReference type="PROSITE-ProRule" id="PRU00335"/>
    </source>
</evidence>